<dbReference type="InterPro" id="IPR021514">
    <property type="entry name" value="DUF3176"/>
</dbReference>
<dbReference type="GeneID" id="27342476"/>
<evidence type="ECO:0008006" key="5">
    <source>
        <dbReference type="Google" id="ProtNLM"/>
    </source>
</evidence>
<keyword evidence="2" id="KW-0812">Transmembrane</keyword>
<feature type="region of interest" description="Disordered" evidence="1">
    <location>
        <begin position="1"/>
        <end position="62"/>
    </location>
</feature>
<dbReference type="VEuPathDB" id="FungiDB:PV07_03282"/>
<evidence type="ECO:0000256" key="2">
    <source>
        <dbReference type="SAM" id="Phobius"/>
    </source>
</evidence>
<feature type="transmembrane region" description="Helical" evidence="2">
    <location>
        <begin position="604"/>
        <end position="626"/>
    </location>
</feature>
<evidence type="ECO:0000256" key="1">
    <source>
        <dbReference type="SAM" id="MobiDB-lite"/>
    </source>
</evidence>
<evidence type="ECO:0000313" key="4">
    <source>
        <dbReference type="Proteomes" id="UP000054466"/>
    </source>
</evidence>
<dbReference type="RefSeq" id="XP_016251888.1">
    <property type="nucleotide sequence ID" value="XM_016389986.1"/>
</dbReference>
<dbReference type="Proteomes" id="UP000054466">
    <property type="component" value="Unassembled WGS sequence"/>
</dbReference>
<dbReference type="EMBL" id="KN847041">
    <property type="protein sequence ID" value="KIW31672.1"/>
    <property type="molecule type" value="Genomic_DNA"/>
</dbReference>
<keyword evidence="2" id="KW-0472">Membrane</keyword>
<dbReference type="STRING" id="569365.A0A0D2B1Z6"/>
<organism evidence="3 4">
    <name type="scientific">Cladophialophora immunda</name>
    <dbReference type="NCBI Taxonomy" id="569365"/>
    <lineage>
        <taxon>Eukaryota</taxon>
        <taxon>Fungi</taxon>
        <taxon>Dikarya</taxon>
        <taxon>Ascomycota</taxon>
        <taxon>Pezizomycotina</taxon>
        <taxon>Eurotiomycetes</taxon>
        <taxon>Chaetothyriomycetidae</taxon>
        <taxon>Chaetothyriales</taxon>
        <taxon>Herpotrichiellaceae</taxon>
        <taxon>Cladophialophora</taxon>
    </lineage>
</organism>
<dbReference type="PANTHER" id="PTHR35394">
    <property type="entry name" value="DUF3176 DOMAIN-CONTAINING PROTEIN"/>
    <property type="match status" value="1"/>
</dbReference>
<dbReference type="PANTHER" id="PTHR35394:SF5">
    <property type="entry name" value="DUF3176 DOMAIN-CONTAINING PROTEIN"/>
    <property type="match status" value="1"/>
</dbReference>
<reference evidence="3 4" key="1">
    <citation type="submission" date="2015-01" db="EMBL/GenBank/DDBJ databases">
        <title>The Genome Sequence of Cladophialophora immunda CBS83496.</title>
        <authorList>
            <consortium name="The Broad Institute Genomics Platform"/>
            <person name="Cuomo C."/>
            <person name="de Hoog S."/>
            <person name="Gorbushina A."/>
            <person name="Stielow B."/>
            <person name="Teixiera M."/>
            <person name="Abouelleil A."/>
            <person name="Chapman S.B."/>
            <person name="Priest M."/>
            <person name="Young S.K."/>
            <person name="Wortman J."/>
            <person name="Nusbaum C."/>
            <person name="Birren B."/>
        </authorList>
    </citation>
    <scope>NUCLEOTIDE SEQUENCE [LARGE SCALE GENOMIC DNA]</scope>
    <source>
        <strain evidence="3 4">CBS 83496</strain>
    </source>
</reference>
<feature type="transmembrane region" description="Helical" evidence="2">
    <location>
        <begin position="117"/>
        <end position="138"/>
    </location>
</feature>
<feature type="transmembrane region" description="Helical" evidence="2">
    <location>
        <begin position="76"/>
        <end position="97"/>
    </location>
</feature>
<sequence length="689" mass="75589">MVDPSHPPDECAGTADAEQEQRVPLTSPVAEKARKAPGFLAEDRHDGSDSPQVRDGASTGRARNSGVSIRRLWSSWWLEVAGSVLILLVFVALVITLKEYQNQPQPNWPHGFSINTLVSVYTALFKLPLMLIASECLGQSRWRWFRRRKQPLNDIAIYESALRGDPFGVIQLLWATRGRQLTATIGAIISLASLVIDPFNQAVITIYPCQIPDASSLGDVPRANTLQIPETLPLTMQYNMLATALGLGSFEVRPRCQSGNCTFDQEYHSVGLCSSCTDISAQLQRNCTIPGDIQPQVTATLPSCRWFLEHTDPGDGENPNYIGFDTSIPLQGGDLWKLVNYEVASYSVNHTIAWIADPPQAVSCSVKPCVKSYKSAVVNGSFSEELVGKSQVWPDPPITPAYQWDVIYSRMLNRDCLPPATKQALMRQNIDTTPEWIAYNFTVLNNTPSGLRVLQGMAPDPSVPDECLYQYESYELGVQSPIKNVINWFATQFKQPLTAWVTYNGTNLTGGIASDIFNYGDAAPPMYWINGLDANQSNVMVALYGNGSITGATVAQMFDNVAATMTNFARSNPKALLDGNGRNVDLAPAQTPELLQNSCISINWPWLALPAALMLLSVLFLGLTVAQSSRPGSAGVWKSSPLALLWHGFEAPQPTSPASDDLKTMETMSKNMSVQLRQTALGWKLVQRA</sequence>
<dbReference type="Pfam" id="PF11374">
    <property type="entry name" value="DUF3176"/>
    <property type="match status" value="1"/>
</dbReference>
<gene>
    <name evidence="3" type="ORF">PV07_03282</name>
</gene>
<proteinExistence type="predicted"/>
<accession>A0A0D2B1Z6</accession>
<protein>
    <recommendedName>
        <fullName evidence="5">DUF3176 domain containing protein</fullName>
    </recommendedName>
</protein>
<name>A0A0D2B1Z6_9EURO</name>
<keyword evidence="4" id="KW-1185">Reference proteome</keyword>
<keyword evidence="2" id="KW-1133">Transmembrane helix</keyword>
<dbReference type="AlphaFoldDB" id="A0A0D2B1Z6"/>
<dbReference type="OrthoDB" id="5376804at2759"/>
<dbReference type="HOGENOM" id="CLU_015092_1_0_1"/>
<evidence type="ECO:0000313" key="3">
    <source>
        <dbReference type="EMBL" id="KIW31672.1"/>
    </source>
</evidence>